<name>A0A9Q9MMV6_9ACTN</name>
<evidence type="ECO:0000256" key="1">
    <source>
        <dbReference type="SAM" id="MobiDB-lite"/>
    </source>
</evidence>
<proteinExistence type="predicted"/>
<reference evidence="2" key="1">
    <citation type="submission" date="2021-04" db="EMBL/GenBank/DDBJ databases">
        <title>Dactylosporangium aurantiacum NRRL B-8018 full assembly.</title>
        <authorList>
            <person name="Hartkoorn R.C."/>
            <person name="Beaudoing E."/>
            <person name="Hot D."/>
        </authorList>
    </citation>
    <scope>NUCLEOTIDE SEQUENCE</scope>
    <source>
        <strain evidence="2">NRRL B-8018</strain>
    </source>
</reference>
<keyword evidence="3" id="KW-1185">Reference proteome</keyword>
<dbReference type="RefSeq" id="WP_033366960.1">
    <property type="nucleotide sequence ID" value="NZ_CP073767.1"/>
</dbReference>
<feature type="region of interest" description="Disordered" evidence="1">
    <location>
        <begin position="114"/>
        <end position="157"/>
    </location>
</feature>
<feature type="compositionally biased region" description="Basic and acidic residues" evidence="1">
    <location>
        <begin position="114"/>
        <end position="126"/>
    </location>
</feature>
<protein>
    <submittedName>
        <fullName evidence="2">Uncharacterized protein</fullName>
    </submittedName>
</protein>
<dbReference type="SUPFAM" id="SSF56770">
    <property type="entry name" value="HydA/Nqo6-like"/>
    <property type="match status" value="1"/>
</dbReference>
<accession>A0A9Q9MMV6</accession>
<dbReference type="AlphaFoldDB" id="A0A9Q9MMV6"/>
<sequence length="403" mass="42599">MVLTGLARWAGKRPHVLFAVAPGATRTRLAAEAQLTRIGGVVAESPADADVLLVVGSPGSELAGAIDEVWRQMPGPLARLQVAEPQEAADALRRAMSDLSADIGHKDRVDEWADAGSEQHDGHDQQSVEDGSEEHDDAGASGEHGEHGEHGDAMQMPGGLMMADREADRDGLKLDVLRVPWGPVLPDWPAGLVVDLLMQGDLVQRVDARVLPAAAEASTLYWSDADADGRRVAASHLDSLGRLLATAGWPAMACRVRQLRDAVLTCAPADRLRGELARVDRRLRRSVGLRWATDGLGVLTADAAERLDVDGPACRAVGDGGDVSARWRRWLSDADRLLAGEAVHESGPRGDSRGDRPASAALLTAAEELMAGLDVAAARLVLASFDPDPDELVQMPEPAGAGP</sequence>
<evidence type="ECO:0000313" key="2">
    <source>
        <dbReference type="EMBL" id="UWZ58571.1"/>
    </source>
</evidence>
<organism evidence="2 3">
    <name type="scientific">Dactylosporangium aurantiacum</name>
    <dbReference type="NCBI Taxonomy" id="35754"/>
    <lineage>
        <taxon>Bacteria</taxon>
        <taxon>Bacillati</taxon>
        <taxon>Actinomycetota</taxon>
        <taxon>Actinomycetes</taxon>
        <taxon>Micromonosporales</taxon>
        <taxon>Micromonosporaceae</taxon>
        <taxon>Dactylosporangium</taxon>
    </lineage>
</organism>
<gene>
    <name evidence="2" type="ORF">Daura_21790</name>
</gene>
<feature type="compositionally biased region" description="Basic and acidic residues" evidence="1">
    <location>
        <begin position="143"/>
        <end position="152"/>
    </location>
</feature>
<dbReference type="KEGG" id="daur:Daura_21790"/>
<evidence type="ECO:0000313" key="3">
    <source>
        <dbReference type="Proteomes" id="UP001058003"/>
    </source>
</evidence>
<dbReference type="EMBL" id="CP073767">
    <property type="protein sequence ID" value="UWZ58571.1"/>
    <property type="molecule type" value="Genomic_DNA"/>
</dbReference>
<dbReference type="OrthoDB" id="3373298at2"/>
<dbReference type="Proteomes" id="UP001058003">
    <property type="component" value="Chromosome"/>
</dbReference>